<name>A0A4U5M764_STECR</name>
<gene>
    <name evidence="1" type="ORF">L596_025204</name>
</gene>
<proteinExistence type="predicted"/>
<dbReference type="AlphaFoldDB" id="A0A4U5M764"/>
<dbReference type="EMBL" id="AZBU02000009">
    <property type="protein sequence ID" value="TKR64714.1"/>
    <property type="molecule type" value="Genomic_DNA"/>
</dbReference>
<evidence type="ECO:0000313" key="2">
    <source>
        <dbReference type="Proteomes" id="UP000298663"/>
    </source>
</evidence>
<reference evidence="1 2" key="2">
    <citation type="journal article" date="2019" name="G3 (Bethesda)">
        <title>Hybrid Assembly of the Genome of the Entomopathogenic Nematode Steinernema carpocapsae Identifies the X-Chromosome.</title>
        <authorList>
            <person name="Serra L."/>
            <person name="Macchietto M."/>
            <person name="Macias-Munoz A."/>
            <person name="McGill C.J."/>
            <person name="Rodriguez I.M."/>
            <person name="Rodriguez B."/>
            <person name="Murad R."/>
            <person name="Mortazavi A."/>
        </authorList>
    </citation>
    <scope>NUCLEOTIDE SEQUENCE [LARGE SCALE GENOMIC DNA]</scope>
    <source>
        <strain evidence="1 2">ALL</strain>
    </source>
</reference>
<keyword evidence="2" id="KW-1185">Reference proteome</keyword>
<protein>
    <submittedName>
        <fullName evidence="1">Uncharacterized protein</fullName>
    </submittedName>
</protein>
<reference evidence="1 2" key="1">
    <citation type="journal article" date="2015" name="Genome Biol.">
        <title>Comparative genomics of Steinernema reveals deeply conserved gene regulatory networks.</title>
        <authorList>
            <person name="Dillman A.R."/>
            <person name="Macchietto M."/>
            <person name="Porter C.F."/>
            <person name="Rogers A."/>
            <person name="Williams B."/>
            <person name="Antoshechkin I."/>
            <person name="Lee M.M."/>
            <person name="Goodwin Z."/>
            <person name="Lu X."/>
            <person name="Lewis E.E."/>
            <person name="Goodrich-Blair H."/>
            <person name="Stock S.P."/>
            <person name="Adams B.J."/>
            <person name="Sternberg P.W."/>
            <person name="Mortazavi A."/>
        </authorList>
    </citation>
    <scope>NUCLEOTIDE SEQUENCE [LARGE SCALE GENOMIC DNA]</scope>
    <source>
        <strain evidence="1 2">ALL</strain>
    </source>
</reference>
<sequence length="77" mass="8391">MSELADLLRANLAQNNLLVREISTVKRLINSCQARVVEGVEAAYEGIRNTVGATSLIQIGLVVRMNTCRSAAMVFVQ</sequence>
<accession>A0A4U5M764</accession>
<evidence type="ECO:0000313" key="1">
    <source>
        <dbReference type="EMBL" id="TKR64714.1"/>
    </source>
</evidence>
<organism evidence="1 2">
    <name type="scientific">Steinernema carpocapsae</name>
    <name type="common">Entomopathogenic nematode</name>
    <dbReference type="NCBI Taxonomy" id="34508"/>
    <lineage>
        <taxon>Eukaryota</taxon>
        <taxon>Metazoa</taxon>
        <taxon>Ecdysozoa</taxon>
        <taxon>Nematoda</taxon>
        <taxon>Chromadorea</taxon>
        <taxon>Rhabditida</taxon>
        <taxon>Tylenchina</taxon>
        <taxon>Panagrolaimomorpha</taxon>
        <taxon>Strongyloidoidea</taxon>
        <taxon>Steinernematidae</taxon>
        <taxon>Steinernema</taxon>
    </lineage>
</organism>
<dbReference type="Proteomes" id="UP000298663">
    <property type="component" value="Unassembled WGS sequence"/>
</dbReference>
<comment type="caution">
    <text evidence="1">The sequence shown here is derived from an EMBL/GenBank/DDBJ whole genome shotgun (WGS) entry which is preliminary data.</text>
</comment>